<dbReference type="Pfam" id="PF00440">
    <property type="entry name" value="TetR_N"/>
    <property type="match status" value="1"/>
</dbReference>
<reference evidence="7" key="1">
    <citation type="journal article" date="2019" name="Int. J. Syst. Evol. Microbiol.">
        <title>The Global Catalogue of Microorganisms (GCM) 10K type strain sequencing project: providing services to taxonomists for standard genome sequencing and annotation.</title>
        <authorList>
            <consortium name="The Broad Institute Genomics Platform"/>
            <consortium name="The Broad Institute Genome Sequencing Center for Infectious Disease"/>
            <person name="Wu L."/>
            <person name="Ma J."/>
        </authorList>
    </citation>
    <scope>NUCLEOTIDE SEQUENCE [LARGE SCALE GENOMIC DNA]</scope>
    <source>
        <strain evidence="7">CCUG 57263</strain>
    </source>
</reference>
<comment type="caution">
    <text evidence="6">The sequence shown here is derived from an EMBL/GenBank/DDBJ whole genome shotgun (WGS) entry which is preliminary data.</text>
</comment>
<dbReference type="Proteomes" id="UP001597120">
    <property type="component" value="Unassembled WGS sequence"/>
</dbReference>
<feature type="DNA-binding region" description="H-T-H motif" evidence="4">
    <location>
        <begin position="29"/>
        <end position="48"/>
    </location>
</feature>
<dbReference type="InterPro" id="IPR009057">
    <property type="entry name" value="Homeodomain-like_sf"/>
</dbReference>
<organism evidence="6 7">
    <name type="scientific">Paenibacillus residui</name>
    <dbReference type="NCBI Taxonomy" id="629724"/>
    <lineage>
        <taxon>Bacteria</taxon>
        <taxon>Bacillati</taxon>
        <taxon>Bacillota</taxon>
        <taxon>Bacilli</taxon>
        <taxon>Bacillales</taxon>
        <taxon>Paenibacillaceae</taxon>
        <taxon>Paenibacillus</taxon>
    </lineage>
</organism>
<evidence type="ECO:0000313" key="6">
    <source>
        <dbReference type="EMBL" id="MFD0871067.1"/>
    </source>
</evidence>
<sequence>MTTPEPDAKQRILLAAKKLFARQGYDGTSVRQICDEAGANVALVSYHFGGKENMLNAMFNEFLPQHRIAEIEAFKDLPAEALRLLIQEIIRFRMSDRDLITILQQEILTASPRIDMIRKHFLPLWSAFRDLLEKGREQGIFHFRSLDQTFMFTLGVLLLHKQIDYFSPLLQEGPPSFEELVRDTTEYIFRGLGAADLLEKQG</sequence>
<dbReference type="PROSITE" id="PS50977">
    <property type="entry name" value="HTH_TETR_2"/>
    <property type="match status" value="1"/>
</dbReference>
<dbReference type="PANTHER" id="PTHR30055:SF234">
    <property type="entry name" value="HTH-TYPE TRANSCRIPTIONAL REGULATOR BETI"/>
    <property type="match status" value="1"/>
</dbReference>
<protein>
    <submittedName>
        <fullName evidence="6">TetR family transcriptional regulator</fullName>
    </submittedName>
</protein>
<keyword evidence="1" id="KW-0805">Transcription regulation</keyword>
<dbReference type="Gene3D" id="1.10.10.60">
    <property type="entry name" value="Homeodomain-like"/>
    <property type="match status" value="1"/>
</dbReference>
<dbReference type="InterPro" id="IPR050109">
    <property type="entry name" value="HTH-type_TetR-like_transc_reg"/>
</dbReference>
<keyword evidence="3" id="KW-0804">Transcription</keyword>
<dbReference type="PROSITE" id="PS01081">
    <property type="entry name" value="HTH_TETR_1"/>
    <property type="match status" value="1"/>
</dbReference>
<dbReference type="InterPro" id="IPR001647">
    <property type="entry name" value="HTH_TetR"/>
</dbReference>
<evidence type="ECO:0000313" key="7">
    <source>
        <dbReference type="Proteomes" id="UP001597120"/>
    </source>
</evidence>
<keyword evidence="7" id="KW-1185">Reference proteome</keyword>
<gene>
    <name evidence="6" type="ORF">ACFQ03_18160</name>
</gene>
<evidence type="ECO:0000256" key="3">
    <source>
        <dbReference type="ARBA" id="ARBA00023163"/>
    </source>
</evidence>
<dbReference type="SUPFAM" id="SSF48498">
    <property type="entry name" value="Tetracyclin repressor-like, C-terminal domain"/>
    <property type="match status" value="1"/>
</dbReference>
<dbReference type="RefSeq" id="WP_144938915.1">
    <property type="nucleotide sequence ID" value="NZ_JBHTIU010000073.1"/>
</dbReference>
<evidence type="ECO:0000256" key="1">
    <source>
        <dbReference type="ARBA" id="ARBA00023015"/>
    </source>
</evidence>
<dbReference type="EMBL" id="JBHTIU010000073">
    <property type="protein sequence ID" value="MFD0871067.1"/>
    <property type="molecule type" value="Genomic_DNA"/>
</dbReference>
<dbReference type="InterPro" id="IPR036271">
    <property type="entry name" value="Tet_transcr_reg_TetR-rel_C_sf"/>
</dbReference>
<name>A0ABW3DEZ4_9BACL</name>
<dbReference type="SUPFAM" id="SSF46689">
    <property type="entry name" value="Homeodomain-like"/>
    <property type="match status" value="1"/>
</dbReference>
<dbReference type="InterPro" id="IPR023772">
    <property type="entry name" value="DNA-bd_HTH_TetR-type_CS"/>
</dbReference>
<dbReference type="PRINTS" id="PR00455">
    <property type="entry name" value="HTHTETR"/>
</dbReference>
<dbReference type="Gene3D" id="1.10.357.10">
    <property type="entry name" value="Tetracycline Repressor, domain 2"/>
    <property type="match status" value="1"/>
</dbReference>
<accession>A0ABW3DEZ4</accession>
<dbReference type="PANTHER" id="PTHR30055">
    <property type="entry name" value="HTH-TYPE TRANSCRIPTIONAL REGULATOR RUTR"/>
    <property type="match status" value="1"/>
</dbReference>
<keyword evidence="2 4" id="KW-0238">DNA-binding</keyword>
<feature type="domain" description="HTH tetR-type" evidence="5">
    <location>
        <begin position="6"/>
        <end position="66"/>
    </location>
</feature>
<evidence type="ECO:0000259" key="5">
    <source>
        <dbReference type="PROSITE" id="PS50977"/>
    </source>
</evidence>
<evidence type="ECO:0000256" key="2">
    <source>
        <dbReference type="ARBA" id="ARBA00023125"/>
    </source>
</evidence>
<proteinExistence type="predicted"/>
<evidence type="ECO:0000256" key="4">
    <source>
        <dbReference type="PROSITE-ProRule" id="PRU00335"/>
    </source>
</evidence>